<dbReference type="Pfam" id="PF25681">
    <property type="entry name" value="Phage_TTP_17"/>
    <property type="match status" value="1"/>
</dbReference>
<reference evidence="1" key="1">
    <citation type="submission" date="2019-08" db="EMBL/GenBank/DDBJ databases">
        <authorList>
            <person name="Kucharzyk K."/>
            <person name="Murdoch R.W."/>
            <person name="Higgins S."/>
            <person name="Loffler F."/>
        </authorList>
    </citation>
    <scope>NUCLEOTIDE SEQUENCE</scope>
</reference>
<accession>A0A645A8Q3</accession>
<gene>
    <name evidence="1" type="ORF">SDC9_95806</name>
</gene>
<evidence type="ECO:0008006" key="2">
    <source>
        <dbReference type="Google" id="ProtNLM"/>
    </source>
</evidence>
<name>A0A645A8Q3_9ZZZZ</name>
<dbReference type="EMBL" id="VSSQ01012373">
    <property type="protein sequence ID" value="MPM49078.1"/>
    <property type="molecule type" value="Genomic_DNA"/>
</dbReference>
<sequence>MSTTENVSTAKPKVGGAIYSAPLGTVLPTSALTDVGVDFKSLGYISEDGMSNANSPSTETIKAWGGDIVDMVQTEKGDTFSYTLIEATNVEVLKEVYGSANVTGTLEAGITIKANSKTLEAHCLVVDMILKGGVLKRIVVPNGQVSEIGEIVYGDAEAIGYETTIQALPDEDGNTHYEYIQKPTEG</sequence>
<dbReference type="InterPro" id="IPR058154">
    <property type="entry name" value="Bxb1_TTP-like"/>
</dbReference>
<comment type="caution">
    <text evidence="1">The sequence shown here is derived from an EMBL/GenBank/DDBJ whole genome shotgun (WGS) entry which is preliminary data.</text>
</comment>
<organism evidence="1">
    <name type="scientific">bioreactor metagenome</name>
    <dbReference type="NCBI Taxonomy" id="1076179"/>
    <lineage>
        <taxon>unclassified sequences</taxon>
        <taxon>metagenomes</taxon>
        <taxon>ecological metagenomes</taxon>
    </lineage>
</organism>
<proteinExistence type="predicted"/>
<protein>
    <recommendedName>
        <fullName evidence="2">Phage major tail protein</fullName>
    </recommendedName>
</protein>
<evidence type="ECO:0000313" key="1">
    <source>
        <dbReference type="EMBL" id="MPM49078.1"/>
    </source>
</evidence>
<dbReference type="AlphaFoldDB" id="A0A645A8Q3"/>